<keyword evidence="6 14" id="KW-0349">Heme</keyword>
<dbReference type="OMA" id="QGWMHAK"/>
<evidence type="ECO:0000256" key="4">
    <source>
        <dbReference type="ARBA" id="ARBA00017504"/>
    </source>
</evidence>
<dbReference type="HAMAP" id="MF_02239">
    <property type="entry name" value="HemJ"/>
    <property type="match status" value="1"/>
</dbReference>
<dbReference type="UniPathway" id="UPA00251">
    <property type="reaction ID" value="UER00324"/>
</dbReference>
<feature type="transmembrane region" description="Helical" evidence="14">
    <location>
        <begin position="6"/>
        <end position="24"/>
    </location>
</feature>
<dbReference type="PANTHER" id="PTHR40255:SF1">
    <property type="entry name" value="PROTOPORPHYRINOGEN IX OXIDASE"/>
    <property type="match status" value="1"/>
</dbReference>
<evidence type="ECO:0000256" key="3">
    <source>
        <dbReference type="ARBA" id="ARBA00006501"/>
    </source>
</evidence>
<feature type="binding site" description="axial binding residue" evidence="14">
    <location>
        <position position="89"/>
    </location>
    <ligand>
        <name>heme</name>
        <dbReference type="ChEBI" id="CHEBI:30413"/>
    </ligand>
    <ligandPart>
        <name>Fe</name>
        <dbReference type="ChEBI" id="CHEBI:18248"/>
    </ligandPart>
</feature>
<keyword evidence="8 14" id="KW-0479">Metal-binding</keyword>
<comment type="catalytic activity">
    <reaction evidence="13 14 15">
        <text>protoporphyrinogen IX + 3 A = protoporphyrin IX + 3 AH2</text>
        <dbReference type="Rhea" id="RHEA:62000"/>
        <dbReference type="ChEBI" id="CHEBI:13193"/>
        <dbReference type="ChEBI" id="CHEBI:17499"/>
        <dbReference type="ChEBI" id="CHEBI:57306"/>
        <dbReference type="ChEBI" id="CHEBI:57307"/>
    </reaction>
</comment>
<evidence type="ECO:0000256" key="9">
    <source>
        <dbReference type="ARBA" id="ARBA00022989"/>
    </source>
</evidence>
<comment type="subcellular location">
    <subcellularLocation>
        <location evidence="1 14">Cell membrane</location>
        <topology evidence="1 14">Multi-pass membrane protein</topology>
    </subcellularLocation>
</comment>
<evidence type="ECO:0000256" key="6">
    <source>
        <dbReference type="ARBA" id="ARBA00022617"/>
    </source>
</evidence>
<evidence type="ECO:0000256" key="12">
    <source>
        <dbReference type="ARBA" id="ARBA00023136"/>
    </source>
</evidence>
<evidence type="ECO:0000256" key="15">
    <source>
        <dbReference type="PIRNR" id="PIRNR004638"/>
    </source>
</evidence>
<dbReference type="RefSeq" id="WP_004139916.1">
    <property type="nucleotide sequence ID" value="NZ_CALFOW010000136.1"/>
</dbReference>
<comment type="similarity">
    <text evidence="3 14 15">Belongs to the HemJ family.</text>
</comment>
<comment type="subunit">
    <text evidence="14">Homodimer.</text>
</comment>
<comment type="pathway">
    <text evidence="2 14 15">Porphyrin-containing compound metabolism; protoporphyrin-IX biosynthesis; protoporphyrin-IX from protoporphyrinogen-IX: step 1/1.</text>
</comment>
<evidence type="ECO:0000256" key="5">
    <source>
        <dbReference type="ARBA" id="ARBA00022475"/>
    </source>
</evidence>
<keyword evidence="7 14" id="KW-0812">Transmembrane</keyword>
<evidence type="ECO:0000313" key="16">
    <source>
        <dbReference type="EMBL" id="SAM56950.1"/>
    </source>
</evidence>
<keyword evidence="9 14" id="KW-1133">Transmembrane helix</keyword>
<evidence type="ECO:0000256" key="10">
    <source>
        <dbReference type="ARBA" id="ARBA00023002"/>
    </source>
</evidence>
<evidence type="ECO:0000256" key="8">
    <source>
        <dbReference type="ARBA" id="ARBA00022723"/>
    </source>
</evidence>
<evidence type="ECO:0000256" key="11">
    <source>
        <dbReference type="ARBA" id="ARBA00023004"/>
    </source>
</evidence>
<keyword evidence="5 14" id="KW-1003">Cell membrane</keyword>
<dbReference type="GeneID" id="84789637"/>
<organism evidence="16 17">
    <name type="scientific">Cardiobacterium hominis</name>
    <dbReference type="NCBI Taxonomy" id="2718"/>
    <lineage>
        <taxon>Bacteria</taxon>
        <taxon>Pseudomonadati</taxon>
        <taxon>Pseudomonadota</taxon>
        <taxon>Gammaproteobacteria</taxon>
        <taxon>Cardiobacteriales</taxon>
        <taxon>Cardiobacteriaceae</taxon>
        <taxon>Cardiobacterium</taxon>
    </lineage>
</organism>
<feature type="binding site" description="axial binding residue" evidence="14">
    <location>
        <position position="10"/>
    </location>
    <ligand>
        <name>heme</name>
        <dbReference type="ChEBI" id="CHEBI:30413"/>
    </ligand>
    <ligandPart>
        <name>Fe</name>
        <dbReference type="ChEBI" id="CHEBI:18248"/>
    </ligandPart>
</feature>
<keyword evidence="10 14" id="KW-0560">Oxidoreductase</keyword>
<keyword evidence="12 14" id="KW-0472">Membrane</keyword>
<dbReference type="GO" id="GO:0046872">
    <property type="term" value="F:metal ion binding"/>
    <property type="evidence" value="ECO:0007669"/>
    <property type="project" value="UniProtKB-UniRule"/>
</dbReference>
<dbReference type="PANTHER" id="PTHR40255">
    <property type="entry name" value="UPF0093 MEMBRANE PROTEIN SLR1790"/>
    <property type="match status" value="1"/>
</dbReference>
<accession>A0A1C3H1Q5</accession>
<dbReference type="PIRSF" id="PIRSF004638">
    <property type="entry name" value="UCP004638"/>
    <property type="match status" value="1"/>
</dbReference>
<evidence type="ECO:0000256" key="14">
    <source>
        <dbReference type="HAMAP-Rule" id="MF_02239"/>
    </source>
</evidence>
<dbReference type="GO" id="GO:0005886">
    <property type="term" value="C:plasma membrane"/>
    <property type="evidence" value="ECO:0007669"/>
    <property type="project" value="UniProtKB-SubCell"/>
</dbReference>
<evidence type="ECO:0000256" key="2">
    <source>
        <dbReference type="ARBA" id="ARBA00005073"/>
    </source>
</evidence>
<dbReference type="EMBL" id="FKLO01000005">
    <property type="protein sequence ID" value="SAM56950.1"/>
    <property type="molecule type" value="Genomic_DNA"/>
</dbReference>
<dbReference type="Pfam" id="PF03653">
    <property type="entry name" value="UPF0093"/>
    <property type="match status" value="1"/>
</dbReference>
<evidence type="ECO:0000256" key="13">
    <source>
        <dbReference type="ARBA" id="ARBA00048390"/>
    </source>
</evidence>
<comment type="function">
    <text evidence="14 15">Catalyzes the oxidation of protoporphyrinogen IX to protoporphyrin IX.</text>
</comment>
<dbReference type="AlphaFoldDB" id="A0A1C3H1Q5"/>
<feature type="transmembrane region" description="Helical" evidence="14">
    <location>
        <begin position="124"/>
        <end position="142"/>
    </location>
</feature>
<dbReference type="GO" id="GO:0070818">
    <property type="term" value="F:protoporphyrinogen oxidase activity"/>
    <property type="evidence" value="ECO:0007669"/>
    <property type="project" value="UniProtKB-UniRule"/>
</dbReference>
<dbReference type="Proteomes" id="UP000190837">
    <property type="component" value="Unassembled WGS sequence"/>
</dbReference>
<name>A0A1C3H1Q5_9GAMM</name>
<feature type="transmembrane region" description="Helical" evidence="14">
    <location>
        <begin position="53"/>
        <end position="79"/>
    </location>
</feature>
<reference evidence="17" key="1">
    <citation type="submission" date="2016-04" db="EMBL/GenBank/DDBJ databases">
        <authorList>
            <person name="Tagini F."/>
        </authorList>
    </citation>
    <scope>NUCLEOTIDE SEQUENCE [LARGE SCALE GENOMIC DNA]</scope>
    <source>
        <strain evidence="17">CHUV0807</strain>
    </source>
</reference>
<evidence type="ECO:0000256" key="7">
    <source>
        <dbReference type="ARBA" id="ARBA00022692"/>
    </source>
</evidence>
<sequence length="145" mass="16525">MTYLTWKALHIIGMVCWFAALFYLPRLYVYHAMAQDDGEEATMRRFCVMERKLYIMGHIGMGLTLVFGGLLLWAGGWAFLKGQGWLHAKLVLVAGLVAYQVFCGRINRTFAAGRNRRSHVFYRFFNEVPSVALIGIVLLASLKPF</sequence>
<keyword evidence="11 14" id="KW-0408">Iron</keyword>
<dbReference type="EC" id="1.3.99.-" evidence="14 15"/>
<proteinExistence type="inferred from homology"/>
<evidence type="ECO:0000256" key="1">
    <source>
        <dbReference type="ARBA" id="ARBA00004651"/>
    </source>
</evidence>
<evidence type="ECO:0000313" key="17">
    <source>
        <dbReference type="Proteomes" id="UP000190837"/>
    </source>
</evidence>
<comment type="cofactor">
    <cofactor evidence="14 15">
        <name>heme b</name>
        <dbReference type="ChEBI" id="CHEBI:60344"/>
    </cofactor>
    <text evidence="14 15">Binds 1 heme b (iron(II)-protoporphyrin IX) group per subunit.</text>
</comment>
<gene>
    <name evidence="16" type="ORF">CHUV0807_0062</name>
</gene>
<feature type="transmembrane region" description="Helical" evidence="14">
    <location>
        <begin position="85"/>
        <end position="103"/>
    </location>
</feature>
<dbReference type="GO" id="GO:0006782">
    <property type="term" value="P:protoporphyrinogen IX biosynthetic process"/>
    <property type="evidence" value="ECO:0007669"/>
    <property type="project" value="UniProtKB-UniRule"/>
</dbReference>
<dbReference type="InterPro" id="IPR005265">
    <property type="entry name" value="HemJ-like"/>
</dbReference>
<protein>
    <recommendedName>
        <fullName evidence="4 14">Protoporphyrinogen IX oxidase</fullName>
        <shortName evidence="14">PPO</shortName>
        <ecNumber evidence="14 15">1.3.99.-</ecNumber>
    </recommendedName>
</protein>